<proteinExistence type="predicted"/>
<organism evidence="4 5">
    <name type="scientific">Papaver nudicaule</name>
    <name type="common">Iceland poppy</name>
    <dbReference type="NCBI Taxonomy" id="74823"/>
    <lineage>
        <taxon>Eukaryota</taxon>
        <taxon>Viridiplantae</taxon>
        <taxon>Streptophyta</taxon>
        <taxon>Embryophyta</taxon>
        <taxon>Tracheophyta</taxon>
        <taxon>Spermatophyta</taxon>
        <taxon>Magnoliopsida</taxon>
        <taxon>Ranunculales</taxon>
        <taxon>Papaveraceae</taxon>
        <taxon>Papaveroideae</taxon>
        <taxon>Papaver</taxon>
    </lineage>
</organism>
<dbReference type="InterPro" id="IPR007199">
    <property type="entry name" value="Rep_factor-A_N"/>
</dbReference>
<sequence>MKMVVLKYDGFPTSVNNDSTTNGKPQSCNNVTMGNDGIALPIQTNNLSPKSSSTGEPEMEQPATNGNSFESNDNNTGMFVNDPISDAPQSILTTGAISKIAQGQKDKNLIVQVVHTFQSVEEKQFMFISDGLHMQIAVLAQSLNHLMLSGKLKTGSIVRLVDYTCPTPHNEMQMIVVHMEVKSFENGIIGEPKLYVDPAPNLYDGKKLEDLTKDEESSFFMHQPHLIGNHQDIYFANKSNTTIRGETAPLAPPNMSVDVTTLLGEVEMLQLEINRLHLEKRNEQEKHEAEMLRLKLEMQNEQKKHDDLISQLKSEIVQQYRQTENQIKVMKKEFEAMKRLSESKEEKDANTKPNEYDEELGANFDKLDKELERIWL</sequence>
<name>A0AA41RWY8_PAPNU</name>
<evidence type="ECO:0000256" key="2">
    <source>
        <dbReference type="SAM" id="MobiDB-lite"/>
    </source>
</evidence>
<dbReference type="EMBL" id="JAJJMA010077999">
    <property type="protein sequence ID" value="MCL7028314.1"/>
    <property type="molecule type" value="Genomic_DNA"/>
</dbReference>
<dbReference type="AlphaFoldDB" id="A0AA41RWY8"/>
<feature type="region of interest" description="Disordered" evidence="2">
    <location>
        <begin position="39"/>
        <end position="73"/>
    </location>
</feature>
<comment type="caution">
    <text evidence="4">The sequence shown here is derived from an EMBL/GenBank/DDBJ whole genome shotgun (WGS) entry which is preliminary data.</text>
</comment>
<feature type="coiled-coil region" evidence="1">
    <location>
        <begin position="266"/>
        <end position="347"/>
    </location>
</feature>
<evidence type="ECO:0000259" key="3">
    <source>
        <dbReference type="Pfam" id="PF04057"/>
    </source>
</evidence>
<evidence type="ECO:0000256" key="1">
    <source>
        <dbReference type="SAM" id="Coils"/>
    </source>
</evidence>
<keyword evidence="5" id="KW-1185">Reference proteome</keyword>
<dbReference type="Proteomes" id="UP001177140">
    <property type="component" value="Unassembled WGS sequence"/>
</dbReference>
<dbReference type="InterPro" id="IPR012340">
    <property type="entry name" value="NA-bd_OB-fold"/>
</dbReference>
<protein>
    <recommendedName>
        <fullName evidence="3">Replication factor-A protein 1 N-terminal domain-containing protein</fullName>
    </recommendedName>
</protein>
<dbReference type="GO" id="GO:0005634">
    <property type="term" value="C:nucleus"/>
    <property type="evidence" value="ECO:0007669"/>
    <property type="project" value="InterPro"/>
</dbReference>
<keyword evidence="1" id="KW-0175">Coiled coil</keyword>
<dbReference type="Gene3D" id="2.40.50.140">
    <property type="entry name" value="Nucleic acid-binding proteins"/>
    <property type="match status" value="1"/>
</dbReference>
<feature type="compositionally biased region" description="Polar residues" evidence="2">
    <location>
        <begin position="62"/>
        <end position="73"/>
    </location>
</feature>
<reference evidence="4" key="1">
    <citation type="submission" date="2022-03" db="EMBL/GenBank/DDBJ databases">
        <title>A functionally conserved STORR gene fusion in Papaver species that diverged 16.8 million years ago.</title>
        <authorList>
            <person name="Catania T."/>
        </authorList>
    </citation>
    <scope>NUCLEOTIDE SEQUENCE</scope>
    <source>
        <strain evidence="4">S-191538</strain>
    </source>
</reference>
<accession>A0AA41RWY8</accession>
<dbReference type="GO" id="GO:0003677">
    <property type="term" value="F:DNA binding"/>
    <property type="evidence" value="ECO:0007669"/>
    <property type="project" value="InterPro"/>
</dbReference>
<gene>
    <name evidence="4" type="ORF">MKW94_008405</name>
</gene>
<feature type="domain" description="Replication factor-A protein 1 N-terminal" evidence="3">
    <location>
        <begin position="92"/>
        <end position="181"/>
    </location>
</feature>
<evidence type="ECO:0000313" key="5">
    <source>
        <dbReference type="Proteomes" id="UP001177140"/>
    </source>
</evidence>
<evidence type="ECO:0000313" key="4">
    <source>
        <dbReference type="EMBL" id="MCL7028314.1"/>
    </source>
</evidence>
<dbReference type="GO" id="GO:0006260">
    <property type="term" value="P:DNA replication"/>
    <property type="evidence" value="ECO:0007669"/>
    <property type="project" value="InterPro"/>
</dbReference>
<dbReference type="SUPFAM" id="SSF50249">
    <property type="entry name" value="Nucleic acid-binding proteins"/>
    <property type="match status" value="1"/>
</dbReference>
<feature type="compositionally biased region" description="Polar residues" evidence="2">
    <location>
        <begin position="42"/>
        <end position="55"/>
    </location>
</feature>
<dbReference type="Pfam" id="PF04057">
    <property type="entry name" value="Rep-A_N"/>
    <property type="match status" value="1"/>
</dbReference>